<comment type="caution">
    <text evidence="3">The sequence shown here is derived from an EMBL/GenBank/DDBJ whole genome shotgun (WGS) entry which is preliminary data.</text>
</comment>
<organism evidence="3 4">
    <name type="scientific">Lomentospora prolificans</name>
    <dbReference type="NCBI Taxonomy" id="41688"/>
    <lineage>
        <taxon>Eukaryota</taxon>
        <taxon>Fungi</taxon>
        <taxon>Dikarya</taxon>
        <taxon>Ascomycota</taxon>
        <taxon>Pezizomycotina</taxon>
        <taxon>Sordariomycetes</taxon>
        <taxon>Hypocreomycetidae</taxon>
        <taxon>Microascales</taxon>
        <taxon>Microascaceae</taxon>
        <taxon>Lomentospora</taxon>
    </lineage>
</organism>
<dbReference type="AlphaFoldDB" id="A0A2N3N2Z8"/>
<dbReference type="InterPro" id="IPR027417">
    <property type="entry name" value="P-loop_NTPase"/>
</dbReference>
<name>A0A2N3N2Z8_9PEZI</name>
<dbReference type="SUPFAM" id="SSF52540">
    <property type="entry name" value="P-loop containing nucleoside triphosphate hydrolases"/>
    <property type="match status" value="1"/>
</dbReference>
<evidence type="ECO:0000259" key="2">
    <source>
        <dbReference type="PROSITE" id="PS50052"/>
    </source>
</evidence>
<dbReference type="InterPro" id="IPR008144">
    <property type="entry name" value="Guanylate_kin-like_dom"/>
</dbReference>
<dbReference type="InterPro" id="IPR021861">
    <property type="entry name" value="THO_THOC1"/>
</dbReference>
<feature type="compositionally biased region" description="Basic and acidic residues" evidence="1">
    <location>
        <begin position="878"/>
        <end position="894"/>
    </location>
</feature>
<dbReference type="VEuPathDB" id="FungiDB:jhhlp_006873"/>
<feature type="compositionally biased region" description="Acidic residues" evidence="1">
    <location>
        <begin position="867"/>
        <end position="877"/>
    </location>
</feature>
<protein>
    <recommendedName>
        <fullName evidence="2">Guanylate kinase-like domain-containing protein</fullName>
    </recommendedName>
</protein>
<feature type="region of interest" description="Disordered" evidence="1">
    <location>
        <begin position="511"/>
        <end position="530"/>
    </location>
</feature>
<dbReference type="InParanoid" id="A0A2N3N2Z8"/>
<dbReference type="InterPro" id="IPR008145">
    <property type="entry name" value="GK/Ca_channel_bsu"/>
</dbReference>
<dbReference type="OrthoDB" id="10257415at2759"/>
<gene>
    <name evidence="3" type="ORF">jhhlp_006873</name>
</gene>
<evidence type="ECO:0000256" key="1">
    <source>
        <dbReference type="SAM" id="MobiDB-lite"/>
    </source>
</evidence>
<dbReference type="PROSITE" id="PS50052">
    <property type="entry name" value="GUANYLATE_KINASE_2"/>
    <property type="match status" value="1"/>
</dbReference>
<dbReference type="EMBL" id="NLAX01001033">
    <property type="protein sequence ID" value="PKS06798.1"/>
    <property type="molecule type" value="Genomic_DNA"/>
</dbReference>
<sequence>MPSATLDGHGVPAVASCAAFLDDVLSRADTIKDKPTIEPPLTKAQLGDVSGKLSATFEEVLGPAEEGTADQRRLRQFAIFETAARDLFSHLIASTPIESPEFVKVWNFLDLLAILSDEERCEPALLFWLVEELLDSQTISGCRKIFDFLESRRERITAKHFKQKQLVILRSCNELLRRLSRAEDTAFCGRVFIFLFQSFPLGDKSSVNLRGEYHIENVTTYDETVSDKPKEEEAADAMEVDDGVGKENGEQKQSLKAVTFDPKKAPNGKPPLNTNVFYPVFWSLQDSFSQPKKLFDQAYFARFRGAMETTMTAFRSIQVENGPRPGKATNVDDGTRNLKRKREDGETDLANAFNPKYLTSRDLFELEISDLSFRRHVLVQALILMEFLLSLSAKAKEKLSTARAHNKAVEYLDQKLSEDDTKWAMDMKRSIADYLRQGFEGPYFFRMVETVLSRDKNWVRWKVENCPPMGLAPVSAELFAEAKKTAQRNATNKRIRPTPMGSLNLDFLASAENSGGGAEEGDEDPAMDRLKDSDRYALPELESFRRKIADDDFEIEMPTNAQTKAAAIEGKASKSWRALRIAGRMKLAAFDCIDDPDKIDVVFEEGTGVDNDEDDEDEVMASSDDMPENKSLVVVAGVAGAGKSTLVNGLMEKMPGVFKKVVRHAAREAKEGEADGRDYTFVTAEAFNVMVNNDQFIEFGKVDGVEYGTSRRVVEAILDKGKVPVVEVPLDSAAQIKENAFSHRSILLCPPAADSFAARLRAFDKGDAYPEEKIAQILEQTKDLGAAVAESFDLAVANEDKEAVVNKVHSFVYGLKVEEDAPGDAAGEQEEADGVGGDEMAVDEATQGHEGDGEEEEVAGENGEERRDEEDDEEEDRFEGVEKPAEENTDKMEE</sequence>
<dbReference type="Pfam" id="PF11957">
    <property type="entry name" value="efThoc1"/>
    <property type="match status" value="1"/>
</dbReference>
<dbReference type="STRING" id="41688.A0A2N3N2Z8"/>
<dbReference type="Proteomes" id="UP000233524">
    <property type="component" value="Unassembled WGS sequence"/>
</dbReference>
<evidence type="ECO:0000313" key="4">
    <source>
        <dbReference type="Proteomes" id="UP000233524"/>
    </source>
</evidence>
<dbReference type="SMART" id="SM00072">
    <property type="entry name" value="GuKc"/>
    <property type="match status" value="1"/>
</dbReference>
<keyword evidence="4" id="KW-1185">Reference proteome</keyword>
<feature type="region of interest" description="Disordered" evidence="1">
    <location>
        <begin position="821"/>
        <end position="894"/>
    </location>
</feature>
<dbReference type="PANTHER" id="PTHR13265">
    <property type="entry name" value="THO COMPLEX SUBUNIT 1"/>
    <property type="match status" value="1"/>
</dbReference>
<reference evidence="3 4" key="1">
    <citation type="journal article" date="2017" name="G3 (Bethesda)">
        <title>First Draft Genome Sequence of the Pathogenic Fungus Lomentospora prolificans (Formerly Scedosporium prolificans).</title>
        <authorList>
            <person name="Luo R."/>
            <person name="Zimin A."/>
            <person name="Workman R."/>
            <person name="Fan Y."/>
            <person name="Pertea G."/>
            <person name="Grossman N."/>
            <person name="Wear M.P."/>
            <person name="Jia B."/>
            <person name="Miller H."/>
            <person name="Casadevall A."/>
            <person name="Timp W."/>
            <person name="Zhang S.X."/>
            <person name="Salzberg S.L."/>
        </authorList>
    </citation>
    <scope>NUCLEOTIDE SEQUENCE [LARGE SCALE GENOMIC DNA]</scope>
    <source>
        <strain evidence="3 4">JHH-5317</strain>
    </source>
</reference>
<dbReference type="PANTHER" id="PTHR13265:SF0">
    <property type="entry name" value="HPR1"/>
    <property type="match status" value="1"/>
</dbReference>
<dbReference type="Pfam" id="PF00625">
    <property type="entry name" value="Guanylate_kin"/>
    <property type="match status" value="1"/>
</dbReference>
<proteinExistence type="predicted"/>
<dbReference type="GO" id="GO:0000445">
    <property type="term" value="C:THO complex part of transcription export complex"/>
    <property type="evidence" value="ECO:0007669"/>
    <property type="project" value="TreeGrafter"/>
</dbReference>
<accession>A0A2N3N2Z8</accession>
<feature type="domain" description="Guanylate kinase-like" evidence="2">
    <location>
        <begin position="630"/>
        <end position="813"/>
    </location>
</feature>
<dbReference type="Gene3D" id="3.40.50.300">
    <property type="entry name" value="P-loop containing nucleotide triphosphate hydrolases"/>
    <property type="match status" value="1"/>
</dbReference>
<dbReference type="GO" id="GO:0006406">
    <property type="term" value="P:mRNA export from nucleus"/>
    <property type="evidence" value="ECO:0007669"/>
    <property type="project" value="TreeGrafter"/>
</dbReference>
<evidence type="ECO:0000313" key="3">
    <source>
        <dbReference type="EMBL" id="PKS06798.1"/>
    </source>
</evidence>